<evidence type="ECO:0000256" key="4">
    <source>
        <dbReference type="ARBA" id="ARBA00022691"/>
    </source>
</evidence>
<dbReference type="PROSITE" id="PS51679">
    <property type="entry name" value="SAM_MT_C5"/>
    <property type="match status" value="1"/>
</dbReference>
<dbReference type="Proteomes" id="UP000035425">
    <property type="component" value="Unassembled WGS sequence"/>
</dbReference>
<evidence type="ECO:0000256" key="1">
    <source>
        <dbReference type="ARBA" id="ARBA00011975"/>
    </source>
</evidence>
<comment type="similarity">
    <text evidence="6">Belongs to the class I-like SAM-binding methyltransferase superfamily. C5-methyltransferase family.</text>
</comment>
<evidence type="ECO:0000313" key="7">
    <source>
        <dbReference type="EMBL" id="KLL11469.1"/>
    </source>
</evidence>
<dbReference type="Pfam" id="PF00145">
    <property type="entry name" value="DNA_methylase"/>
    <property type="match status" value="2"/>
</dbReference>
<sequence>MSRTVLDLFCGAGGSSTGLTAAGLRVVMAANHWPLAVDVHQDNHPTTDHDCVDISAVDPRRYPATDILWASPECTNHSVARGVRRATGQGVLFGDAPDPAAERSRATMWDVVRFTEAMLSRGRPYHVVIVENVVDVARWLFWHPWLAAMSTAGYSHQTVYLNSAFAHGRDYAAAPQYRDRVYIVFWRTGLPTPNLDIRPPAWCPTCAARVNAVQTWKRPDIRWGRYRAQYTYRCPICRTAVTPFALPASSVIDWSDLGERIGDRPRPLAAATRERIRVGLARYGRPVMTPAGGTWNDHARPVDEPMRAKTTRETEGIACPPTAEPFPAMLRQHVHPTSVREPLVAVAAAGTHHGLVTAPNAILTAYYGNGGCTSVSAPIPTQPTRDRFGLVTRQPDAVSDNEVDACAFRMLTPSEVLAAMAFPATYRMRGTRRDRIRMAGNAVTPPAARLLAERLTTTLAAT</sequence>
<accession>A0ABR5F411</accession>
<dbReference type="Gene3D" id="3.90.120.10">
    <property type="entry name" value="DNA Methylase, subunit A, domain 2"/>
    <property type="match status" value="1"/>
</dbReference>
<protein>
    <recommendedName>
        <fullName evidence="1">DNA (cytosine-5-)-methyltransferase</fullName>
        <ecNumber evidence="1">2.1.1.37</ecNumber>
    </recommendedName>
</protein>
<keyword evidence="4 6" id="KW-0949">S-adenosyl-L-methionine</keyword>
<keyword evidence="3 6" id="KW-0808">Transferase</keyword>
<evidence type="ECO:0000256" key="5">
    <source>
        <dbReference type="ARBA" id="ARBA00022747"/>
    </source>
</evidence>
<dbReference type="Gene3D" id="3.40.50.150">
    <property type="entry name" value="Vaccinia Virus protein VP39"/>
    <property type="match status" value="1"/>
</dbReference>
<evidence type="ECO:0000256" key="6">
    <source>
        <dbReference type="PROSITE-ProRule" id="PRU01016"/>
    </source>
</evidence>
<name>A0ABR5F411_9ACTN</name>
<dbReference type="InterPro" id="IPR029063">
    <property type="entry name" value="SAM-dependent_MTases_sf"/>
</dbReference>
<evidence type="ECO:0000256" key="2">
    <source>
        <dbReference type="ARBA" id="ARBA00022603"/>
    </source>
</evidence>
<feature type="active site" evidence="6">
    <location>
        <position position="74"/>
    </location>
</feature>
<proteinExistence type="inferred from homology"/>
<keyword evidence="2 6" id="KW-0489">Methyltransferase</keyword>
<dbReference type="RefSeq" id="WP_047222843.1">
    <property type="nucleotide sequence ID" value="NZ_JWIO01000014.1"/>
</dbReference>
<gene>
    <name evidence="7" type="ORF">FrCorBMG51_10270</name>
</gene>
<dbReference type="EMBL" id="JWIO01000014">
    <property type="protein sequence ID" value="KLL11469.1"/>
    <property type="molecule type" value="Genomic_DNA"/>
</dbReference>
<dbReference type="PRINTS" id="PR00105">
    <property type="entry name" value="C5METTRFRASE"/>
</dbReference>
<dbReference type="PANTHER" id="PTHR46098:SF1">
    <property type="entry name" value="TRNA (CYTOSINE(38)-C(5))-METHYLTRANSFERASE"/>
    <property type="match status" value="1"/>
</dbReference>
<evidence type="ECO:0000256" key="3">
    <source>
        <dbReference type="ARBA" id="ARBA00022679"/>
    </source>
</evidence>
<comment type="caution">
    <text evidence="7">The sequence shown here is derived from an EMBL/GenBank/DDBJ whole genome shotgun (WGS) entry which is preliminary data.</text>
</comment>
<dbReference type="PANTHER" id="PTHR46098">
    <property type="entry name" value="TRNA (CYTOSINE(38)-C(5))-METHYLTRANSFERASE"/>
    <property type="match status" value="1"/>
</dbReference>
<keyword evidence="8" id="KW-1185">Reference proteome</keyword>
<evidence type="ECO:0000313" key="8">
    <source>
        <dbReference type="Proteomes" id="UP000035425"/>
    </source>
</evidence>
<keyword evidence="5" id="KW-0680">Restriction system</keyword>
<dbReference type="InterPro" id="IPR050750">
    <property type="entry name" value="C5-MTase"/>
</dbReference>
<reference evidence="7 8" key="1">
    <citation type="submission" date="2014-12" db="EMBL/GenBank/DDBJ databases">
        <title>Frankia sp. BMG5.1 draft genome.</title>
        <authorList>
            <person name="Gtari M."/>
            <person name="Ghodhbane-Gtari F."/>
            <person name="Nouioui I."/>
            <person name="Ktari A."/>
            <person name="Hezbri K."/>
            <person name="Mimouni W."/>
            <person name="Sbissi I."/>
            <person name="Ayari A."/>
            <person name="Yamanaka T."/>
            <person name="Normand P."/>
            <person name="Tisa L.S."/>
            <person name="Boudabous A."/>
        </authorList>
    </citation>
    <scope>NUCLEOTIDE SEQUENCE [LARGE SCALE GENOMIC DNA]</scope>
    <source>
        <strain evidence="7 8">BMG5.1</strain>
    </source>
</reference>
<dbReference type="EC" id="2.1.1.37" evidence="1"/>
<dbReference type="SUPFAM" id="SSF53335">
    <property type="entry name" value="S-adenosyl-L-methionine-dependent methyltransferases"/>
    <property type="match status" value="1"/>
</dbReference>
<dbReference type="InterPro" id="IPR001525">
    <property type="entry name" value="C5_MeTfrase"/>
</dbReference>
<organism evidence="7 8">
    <name type="scientific">Protofrankia coriariae</name>
    <dbReference type="NCBI Taxonomy" id="1562887"/>
    <lineage>
        <taxon>Bacteria</taxon>
        <taxon>Bacillati</taxon>
        <taxon>Actinomycetota</taxon>
        <taxon>Actinomycetes</taxon>
        <taxon>Frankiales</taxon>
        <taxon>Frankiaceae</taxon>
        <taxon>Protofrankia</taxon>
    </lineage>
</organism>